<proteinExistence type="predicted"/>
<name>A0ABU2MZH3_9ACTN</name>
<comment type="caution">
    <text evidence="1">The sequence shown here is derived from an EMBL/GenBank/DDBJ whole genome shotgun (WGS) entry which is preliminary data.</text>
</comment>
<evidence type="ECO:0000313" key="1">
    <source>
        <dbReference type="EMBL" id="MDT0345909.1"/>
    </source>
</evidence>
<sequence>MNARKAPMSTKWTIDAIAHALPHPELRATFLREATFSEIGLLPAVLQRWRRLAEAFEAGRSQLTRLVEYFDEHGRLPAEYEAESPEGVAMYEQWKNRLEGQGAS</sequence>
<evidence type="ECO:0000313" key="2">
    <source>
        <dbReference type="Proteomes" id="UP001183246"/>
    </source>
</evidence>
<dbReference type="Proteomes" id="UP001183246">
    <property type="component" value="Unassembled WGS sequence"/>
</dbReference>
<dbReference type="EMBL" id="JAVREL010000017">
    <property type="protein sequence ID" value="MDT0345909.1"/>
    <property type="molecule type" value="Genomic_DNA"/>
</dbReference>
<organism evidence="1 2">
    <name type="scientific">Streptomyces litchfieldiae</name>
    <dbReference type="NCBI Taxonomy" id="3075543"/>
    <lineage>
        <taxon>Bacteria</taxon>
        <taxon>Bacillati</taxon>
        <taxon>Actinomycetota</taxon>
        <taxon>Actinomycetes</taxon>
        <taxon>Kitasatosporales</taxon>
        <taxon>Streptomycetaceae</taxon>
        <taxon>Streptomyces</taxon>
    </lineage>
</organism>
<reference evidence="2" key="1">
    <citation type="submission" date="2023-07" db="EMBL/GenBank/DDBJ databases">
        <title>30 novel species of actinomycetes from the DSMZ collection.</title>
        <authorList>
            <person name="Nouioui I."/>
        </authorList>
    </citation>
    <scope>NUCLEOTIDE SEQUENCE [LARGE SCALE GENOMIC DNA]</scope>
    <source>
        <strain evidence="2">DSM 44938</strain>
    </source>
</reference>
<accession>A0ABU2MZH3</accession>
<dbReference type="RefSeq" id="WP_311707046.1">
    <property type="nucleotide sequence ID" value="NZ_JAVREL010000017.1"/>
</dbReference>
<protein>
    <submittedName>
        <fullName evidence="1">Uncharacterized protein</fullName>
    </submittedName>
</protein>
<gene>
    <name evidence="1" type="ORF">RM590_25465</name>
</gene>
<keyword evidence="2" id="KW-1185">Reference proteome</keyword>